<name>A0A9P6RPF5_9FUNG</name>
<evidence type="ECO:0000256" key="4">
    <source>
        <dbReference type="ARBA" id="ARBA00022801"/>
    </source>
</evidence>
<dbReference type="Pfam" id="PF05193">
    <property type="entry name" value="Peptidase_M16_C"/>
    <property type="match status" value="1"/>
</dbReference>
<dbReference type="Gene3D" id="3.30.830.10">
    <property type="entry name" value="Metalloenzyme, LuxS/M16 peptidase-like"/>
    <property type="match status" value="4"/>
</dbReference>
<dbReference type="FunFam" id="3.30.830.10:FF:000005">
    <property type="entry name" value="nardilysin isoform X1"/>
    <property type="match status" value="1"/>
</dbReference>
<evidence type="ECO:0000259" key="9">
    <source>
        <dbReference type="Pfam" id="PF05193"/>
    </source>
</evidence>
<dbReference type="InterPro" id="IPR050626">
    <property type="entry name" value="Peptidase_M16"/>
</dbReference>
<evidence type="ECO:0000256" key="5">
    <source>
        <dbReference type="ARBA" id="ARBA00022833"/>
    </source>
</evidence>
<feature type="domain" description="Coenzyme PQQ synthesis protein F-like C-terminal lobe" evidence="11">
    <location>
        <begin position="794"/>
        <end position="892"/>
    </location>
</feature>
<dbReference type="InterPro" id="IPR001431">
    <property type="entry name" value="Pept_M16_Zn_BS"/>
</dbReference>
<dbReference type="GO" id="GO:0051603">
    <property type="term" value="P:proteolysis involved in protein catabolic process"/>
    <property type="evidence" value="ECO:0007669"/>
    <property type="project" value="TreeGrafter"/>
</dbReference>
<reference evidence="12" key="1">
    <citation type="journal article" date="2020" name="Fungal Divers.">
        <title>Resolving the Mortierellaceae phylogeny through synthesis of multi-gene phylogenetics and phylogenomics.</title>
        <authorList>
            <person name="Vandepol N."/>
            <person name="Liber J."/>
            <person name="Desiro A."/>
            <person name="Na H."/>
            <person name="Kennedy M."/>
            <person name="Barry K."/>
            <person name="Grigoriev I.V."/>
            <person name="Miller A.N."/>
            <person name="O'Donnell K."/>
            <person name="Stajich J.E."/>
            <person name="Bonito G."/>
        </authorList>
    </citation>
    <scope>NUCLEOTIDE SEQUENCE</scope>
    <source>
        <strain evidence="12">REB-010B</strain>
    </source>
</reference>
<dbReference type="Proteomes" id="UP000738325">
    <property type="component" value="Unassembled WGS sequence"/>
</dbReference>
<dbReference type="PROSITE" id="PS00143">
    <property type="entry name" value="INSULINASE"/>
    <property type="match status" value="1"/>
</dbReference>
<dbReference type="Pfam" id="PF00675">
    <property type="entry name" value="Peptidase_M16"/>
    <property type="match status" value="1"/>
</dbReference>
<dbReference type="InterPro" id="IPR011249">
    <property type="entry name" value="Metalloenz_LuxS/M16"/>
</dbReference>
<keyword evidence="5" id="KW-0862">Zinc</keyword>
<feature type="domain" description="Peptidase M16 N-terminal" evidence="8">
    <location>
        <begin position="47"/>
        <end position="180"/>
    </location>
</feature>
<dbReference type="PANTHER" id="PTHR43690">
    <property type="entry name" value="NARDILYSIN"/>
    <property type="match status" value="1"/>
</dbReference>
<dbReference type="PANTHER" id="PTHR43690:SF18">
    <property type="entry name" value="INSULIN-DEGRADING ENZYME-RELATED"/>
    <property type="match status" value="1"/>
</dbReference>
<comment type="similarity">
    <text evidence="1 7">Belongs to the peptidase M16 family.</text>
</comment>
<evidence type="ECO:0000313" key="13">
    <source>
        <dbReference type="Proteomes" id="UP000738325"/>
    </source>
</evidence>
<feature type="domain" description="Peptidase M16 C-terminal" evidence="9">
    <location>
        <begin position="209"/>
        <end position="386"/>
    </location>
</feature>
<keyword evidence="13" id="KW-1185">Reference proteome</keyword>
<dbReference type="GO" id="GO:0005829">
    <property type="term" value="C:cytosol"/>
    <property type="evidence" value="ECO:0007669"/>
    <property type="project" value="TreeGrafter"/>
</dbReference>
<keyword evidence="2" id="KW-0645">Protease</keyword>
<proteinExistence type="inferred from homology"/>
<dbReference type="AlphaFoldDB" id="A0A9P6RPF5"/>
<dbReference type="EMBL" id="JAAAIP010000117">
    <property type="protein sequence ID" value="KAG0325326.1"/>
    <property type="molecule type" value="Genomic_DNA"/>
</dbReference>
<evidence type="ECO:0000256" key="2">
    <source>
        <dbReference type="ARBA" id="ARBA00022670"/>
    </source>
</evidence>
<dbReference type="Pfam" id="PF16187">
    <property type="entry name" value="Peptidase_M16_M"/>
    <property type="match status" value="1"/>
</dbReference>
<dbReference type="GO" id="GO:0004222">
    <property type="term" value="F:metalloendopeptidase activity"/>
    <property type="evidence" value="ECO:0007669"/>
    <property type="project" value="InterPro"/>
</dbReference>
<dbReference type="InterPro" id="IPR011765">
    <property type="entry name" value="Pept_M16_N"/>
</dbReference>
<dbReference type="OrthoDB" id="952271at2759"/>
<evidence type="ECO:0000313" key="12">
    <source>
        <dbReference type="EMBL" id="KAG0325326.1"/>
    </source>
</evidence>
<dbReference type="InterPro" id="IPR032632">
    <property type="entry name" value="Peptidase_M16_M"/>
</dbReference>
<dbReference type="SUPFAM" id="SSF63411">
    <property type="entry name" value="LuxS/MPP-like metallohydrolase"/>
    <property type="match status" value="4"/>
</dbReference>
<evidence type="ECO:0000259" key="10">
    <source>
        <dbReference type="Pfam" id="PF16187"/>
    </source>
</evidence>
<dbReference type="FunFam" id="3.30.830.10:FF:000003">
    <property type="entry name" value="Insulin-degrading enzyme"/>
    <property type="match status" value="1"/>
</dbReference>
<dbReference type="GO" id="GO:0043171">
    <property type="term" value="P:peptide catabolic process"/>
    <property type="evidence" value="ECO:0007669"/>
    <property type="project" value="TreeGrafter"/>
</dbReference>
<evidence type="ECO:0000259" key="8">
    <source>
        <dbReference type="Pfam" id="PF00675"/>
    </source>
</evidence>
<dbReference type="GO" id="GO:0046872">
    <property type="term" value="F:metal ion binding"/>
    <property type="evidence" value="ECO:0007669"/>
    <property type="project" value="UniProtKB-KW"/>
</dbReference>
<keyword evidence="3" id="KW-0479">Metal-binding</keyword>
<dbReference type="GO" id="GO:0005739">
    <property type="term" value="C:mitochondrion"/>
    <property type="evidence" value="ECO:0007669"/>
    <property type="project" value="TreeGrafter"/>
</dbReference>
<dbReference type="InterPro" id="IPR007863">
    <property type="entry name" value="Peptidase_M16_C"/>
</dbReference>
<keyword evidence="4" id="KW-0378">Hydrolase</keyword>
<organism evidence="12 13">
    <name type="scientific">Dissophora globulifera</name>
    <dbReference type="NCBI Taxonomy" id="979702"/>
    <lineage>
        <taxon>Eukaryota</taxon>
        <taxon>Fungi</taxon>
        <taxon>Fungi incertae sedis</taxon>
        <taxon>Mucoromycota</taxon>
        <taxon>Mortierellomycotina</taxon>
        <taxon>Mortierellomycetes</taxon>
        <taxon>Mortierellales</taxon>
        <taxon>Mortierellaceae</taxon>
        <taxon>Dissophora</taxon>
    </lineage>
</organism>
<evidence type="ECO:0000256" key="6">
    <source>
        <dbReference type="ARBA" id="ARBA00023049"/>
    </source>
</evidence>
<dbReference type="Pfam" id="PF22456">
    <property type="entry name" value="PqqF-like_C_4"/>
    <property type="match status" value="1"/>
</dbReference>
<dbReference type="FunFam" id="3.30.830.10:FF:000004">
    <property type="entry name" value="Putative insulin-degrading enzyme"/>
    <property type="match status" value="1"/>
</dbReference>
<keyword evidence="6" id="KW-0482">Metalloprotease</keyword>
<evidence type="ECO:0000256" key="7">
    <source>
        <dbReference type="RuleBase" id="RU004447"/>
    </source>
</evidence>
<feature type="domain" description="Peptidase M16 middle/third" evidence="10">
    <location>
        <begin position="394"/>
        <end position="681"/>
    </location>
</feature>
<evidence type="ECO:0000259" key="11">
    <source>
        <dbReference type="Pfam" id="PF22456"/>
    </source>
</evidence>
<accession>A0A9P6RPF5</accession>
<evidence type="ECO:0000256" key="3">
    <source>
        <dbReference type="ARBA" id="ARBA00022723"/>
    </source>
</evidence>
<gene>
    <name evidence="12" type="primary">IDE1_1</name>
    <name evidence="12" type="ORF">BGZ99_000782</name>
</gene>
<dbReference type="InterPro" id="IPR054734">
    <property type="entry name" value="PqqF-like_C_4"/>
</dbReference>
<evidence type="ECO:0000256" key="1">
    <source>
        <dbReference type="ARBA" id="ARBA00007261"/>
    </source>
</evidence>
<protein>
    <submittedName>
        <fullName evidence="12">Insulinase (Peptidase M16)</fullName>
    </submittedName>
</protein>
<comment type="caution">
    <text evidence="12">The sequence shown here is derived from an EMBL/GenBank/DDBJ whole genome shotgun (WGS) entry which is preliminary data.</text>
</comment>
<sequence>MPAERTLPSGFELSEDGSHAVFMKPIESSPNDERSYRLLRLKNEMEVLIIHDPKADKSAAAMDVHVGHLTDPDNLQGLAHFLEHLLFLGTAKYPRENEYKEFLALHSGKNNASTSLDNTNYYFEVNYAYLEGALDRFAQFFIAPLFNEDCREREVRAVDSEYKLKLQMDQRRLFHLGKHLSSRGHPYWHFGTGNLQTLEVEPIRDGVDSREELIKFYNKYYSSSIMKLVILGRESLDQLAEWAVEKFSAVENRGITPPAYPSPPLTSKEMLTTVFVKPVKNTRSLEVKFLLPDSKEYYTVKPVEIIAHLLGHEGKGSILSLLKKQGWANALSIDNPSGGIGHEFLKIIVDLTQEGLLHHEDVTVLIFQYIKMIKDEGIQPYIWEETASLASTSFRFKEMKPAFQYVSKTAREMQQGFAPEWTLSGSTMIRSRDNQLVMDYINRLTVDKWRGQVVTQDTSIVPNGAFTETERWYGIEYHIENVPGPLSNRLQSLERHPDLQLPEPNAYIPENFDTHKVETSTPLMHPVLVKHTPLARIWYKKDDVFWIPKVNIYFYLRSPLVGQSPSNYAKVMLFVNLLKNDLAEESYSAELAGLSCSVSSAMDGLIIGIEGYNDKAHLLLQKVVQAIRTFQVDANSFTRIKDRLERTLRNMDFEAPYQQAGYYMQYLNQERMWTYRERLEELLQVTPDDIQKFYPEVLERLHIEGLVHGNMSKAEAIRMGEIVEEGLYPRALVPSELVELRSLIVPRGCHAVNQRNSTDPSNLNSGIEYYVQVDNLSTTTATEQRTSQALIQIMAQIIQEPCFNQLRTIEQLGYVVQSGVRRLGGTSGLKIVVQSERDPIYVENQIENFLRTRIAQLLDNMTEEAYQKQVQSLIQRKLEKPKNLGQESKRYWDQITSGYYDFEEVELDVKEMERATLAMAREFFQQWIQPDAPLAKKLSVHIRSVKLAPPGTEREGDELALKEGTVIIRDADVVQFKAGLELSKAPYPVVDLLRYSKL</sequence>